<dbReference type="PANTHER" id="PTHR35529">
    <property type="entry name" value="MANGANESE EFFLUX PUMP MNTP-RELATED"/>
    <property type="match status" value="1"/>
</dbReference>
<keyword evidence="10" id="KW-1185">Reference proteome</keyword>
<evidence type="ECO:0000256" key="7">
    <source>
        <dbReference type="ARBA" id="ARBA00023211"/>
    </source>
</evidence>
<gene>
    <name evidence="8" type="primary">mntP</name>
    <name evidence="9" type="ORF">VXJ25_02665</name>
</gene>
<evidence type="ECO:0000256" key="2">
    <source>
        <dbReference type="ARBA" id="ARBA00022475"/>
    </source>
</evidence>
<evidence type="ECO:0000256" key="6">
    <source>
        <dbReference type="ARBA" id="ARBA00023136"/>
    </source>
</evidence>
<dbReference type="InterPro" id="IPR003810">
    <property type="entry name" value="Mntp/YtaF"/>
</dbReference>
<keyword evidence="7 8" id="KW-0464">Manganese</keyword>
<feature type="transmembrane region" description="Helical" evidence="8">
    <location>
        <begin position="67"/>
        <end position="84"/>
    </location>
</feature>
<feature type="transmembrane region" description="Helical" evidence="8">
    <location>
        <begin position="35"/>
        <end position="55"/>
    </location>
</feature>
<feature type="transmembrane region" description="Helical" evidence="8">
    <location>
        <begin position="6"/>
        <end position="28"/>
    </location>
</feature>
<accession>A0ABU7R8M7</accession>
<evidence type="ECO:0000256" key="4">
    <source>
        <dbReference type="ARBA" id="ARBA00022989"/>
    </source>
</evidence>
<comment type="similarity">
    <text evidence="8">Belongs to the MntP (TC 9.B.29) family.</text>
</comment>
<feature type="transmembrane region" description="Helical" evidence="8">
    <location>
        <begin position="148"/>
        <end position="167"/>
    </location>
</feature>
<evidence type="ECO:0000313" key="9">
    <source>
        <dbReference type="EMBL" id="MEE6146905.1"/>
    </source>
</evidence>
<dbReference type="InterPro" id="IPR022929">
    <property type="entry name" value="Put_MntP"/>
</dbReference>
<evidence type="ECO:0000256" key="3">
    <source>
        <dbReference type="ARBA" id="ARBA00022692"/>
    </source>
</evidence>
<comment type="subcellular location">
    <subcellularLocation>
        <location evidence="8">Cell membrane</location>
        <topology evidence="8">Multi-pass membrane protein</topology>
    </subcellularLocation>
</comment>
<comment type="caution">
    <text evidence="9">The sequence shown here is derived from an EMBL/GenBank/DDBJ whole genome shotgun (WGS) entry which is preliminary data.</text>
</comment>
<dbReference type="PANTHER" id="PTHR35529:SF1">
    <property type="entry name" value="MANGANESE EFFLUX PUMP MNTP-RELATED"/>
    <property type="match status" value="1"/>
</dbReference>
<dbReference type="Pfam" id="PF02659">
    <property type="entry name" value="Mntp"/>
    <property type="match status" value="1"/>
</dbReference>
<organism evidence="9 10">
    <name type="scientific">Olsenella absiana</name>
    <dbReference type="NCBI Taxonomy" id="3115222"/>
    <lineage>
        <taxon>Bacteria</taxon>
        <taxon>Bacillati</taxon>
        <taxon>Actinomycetota</taxon>
        <taxon>Coriobacteriia</taxon>
        <taxon>Coriobacteriales</taxon>
        <taxon>Atopobiaceae</taxon>
        <taxon>Olsenella</taxon>
    </lineage>
</organism>
<keyword evidence="6 8" id="KW-0472">Membrane</keyword>
<proteinExistence type="inferred from homology"/>
<dbReference type="Proteomes" id="UP001332931">
    <property type="component" value="Unassembled WGS sequence"/>
</dbReference>
<evidence type="ECO:0000313" key="10">
    <source>
        <dbReference type="Proteomes" id="UP001332931"/>
    </source>
</evidence>
<keyword evidence="5 8" id="KW-0406">Ion transport</keyword>
<reference evidence="9 10" key="1">
    <citation type="submission" date="2024-01" db="EMBL/GenBank/DDBJ databases">
        <title>Description of Olsenella sp. nov., isolated from pig feces.</title>
        <authorList>
            <person name="Chang Y.-H."/>
        </authorList>
    </citation>
    <scope>NUCLEOTIDE SEQUENCE [LARGE SCALE GENOMIC DNA]</scope>
    <source>
        <strain evidence="9 10">YH-ols2223</strain>
    </source>
</reference>
<comment type="function">
    <text evidence="8">Probably functions as a manganese efflux pump.</text>
</comment>
<dbReference type="EMBL" id="JAZGJQ010000002">
    <property type="protein sequence ID" value="MEE6146905.1"/>
    <property type="molecule type" value="Genomic_DNA"/>
</dbReference>
<protein>
    <recommendedName>
        <fullName evidence="8">Putative manganese efflux pump MntP</fullName>
    </recommendedName>
</protein>
<evidence type="ECO:0000256" key="8">
    <source>
        <dbReference type="HAMAP-Rule" id="MF_01521"/>
    </source>
</evidence>
<sequence>MTIAELIVLGFALSADAFAVTISNCFAYAGDYRRLLLMPVFFGAFQALMPALGYVAGGVAAELIERYSSVVIFVILGLIGGNMVREGVRALRGAGGAASREGGPEGDAPACVAERLSIRMLVAQAIATAIDAFAVGIGFRASTVDLPVAVGIIGATTFVCCLVGIAAGRRLGKLLGDRAEVVGGAVLVLIGVKALVGL</sequence>
<name>A0ABU7R8M7_9ACTN</name>
<feature type="transmembrane region" description="Helical" evidence="8">
    <location>
        <begin position="121"/>
        <end position="142"/>
    </location>
</feature>
<keyword evidence="2 8" id="KW-1003">Cell membrane</keyword>
<keyword evidence="3 8" id="KW-0812">Transmembrane</keyword>
<evidence type="ECO:0000256" key="5">
    <source>
        <dbReference type="ARBA" id="ARBA00023065"/>
    </source>
</evidence>
<evidence type="ECO:0000256" key="1">
    <source>
        <dbReference type="ARBA" id="ARBA00022448"/>
    </source>
</evidence>
<keyword evidence="1 8" id="KW-0813">Transport</keyword>
<keyword evidence="4 8" id="KW-1133">Transmembrane helix</keyword>
<dbReference type="HAMAP" id="MF_01521">
    <property type="entry name" value="MntP_pump"/>
    <property type="match status" value="1"/>
</dbReference>
<dbReference type="RefSeq" id="WP_330957672.1">
    <property type="nucleotide sequence ID" value="NZ_JAZGJQ010000002.1"/>
</dbReference>